<dbReference type="InterPro" id="IPR001810">
    <property type="entry name" value="F-box_dom"/>
</dbReference>
<organism evidence="2 3">
    <name type="scientific">Mycena albidolilacea</name>
    <dbReference type="NCBI Taxonomy" id="1033008"/>
    <lineage>
        <taxon>Eukaryota</taxon>
        <taxon>Fungi</taxon>
        <taxon>Dikarya</taxon>
        <taxon>Basidiomycota</taxon>
        <taxon>Agaricomycotina</taxon>
        <taxon>Agaricomycetes</taxon>
        <taxon>Agaricomycetidae</taxon>
        <taxon>Agaricales</taxon>
        <taxon>Marasmiineae</taxon>
        <taxon>Mycenaceae</taxon>
        <taxon>Mycena</taxon>
    </lineage>
</organism>
<sequence>MPTDFFLPQELVDECILHLSGIDLKACALVCRSWSHSAQRVLFRDVHVRAGHSDAPLSDRLEGTLSSSHLIHHIHVLSFTLCQERELDFQAFQKVCNIPFTHLEDVYIDHRCPLALQSGVALQQLLSLSTPRRAHLECPFDSTFLSIWDRCNVRHVSLACTNYDFPDSSGRTPPHSSARIVLESLRLCGVEAEFDWLKHDRSPLDLSRLVILSVEDALVLRWPQMTPAFQTIQALDVPSFKALDLSLFPNLLFLRLEIDTERTAVDALSTITTSSYIQQIVFSSTEQLVSRDYPPRRLFLGSTRLPRGGSLHGASTECRAGDVAPGLHQTCVLLASFACQKSGEYSTHFICSLFIICFGLALSQ</sequence>
<proteinExistence type="predicted"/>
<dbReference type="EMBL" id="JARIHO010000001">
    <property type="protein sequence ID" value="KAJ7368568.1"/>
    <property type="molecule type" value="Genomic_DNA"/>
</dbReference>
<gene>
    <name evidence="2" type="ORF">DFH08DRAFT_831717</name>
</gene>
<dbReference type="SUPFAM" id="SSF81383">
    <property type="entry name" value="F-box domain"/>
    <property type="match status" value="1"/>
</dbReference>
<accession>A0AAD7AVK3</accession>
<dbReference type="Pfam" id="PF00646">
    <property type="entry name" value="F-box"/>
    <property type="match status" value="1"/>
</dbReference>
<protein>
    <recommendedName>
        <fullName evidence="1">F-box domain-containing protein</fullName>
    </recommendedName>
</protein>
<name>A0AAD7AVK3_9AGAR</name>
<dbReference type="SMART" id="SM00256">
    <property type="entry name" value="FBOX"/>
    <property type="match status" value="1"/>
</dbReference>
<dbReference type="InterPro" id="IPR036047">
    <property type="entry name" value="F-box-like_dom_sf"/>
</dbReference>
<reference evidence="2" key="1">
    <citation type="submission" date="2023-03" db="EMBL/GenBank/DDBJ databases">
        <title>Massive genome expansion in bonnet fungi (Mycena s.s.) driven by repeated elements and novel gene families across ecological guilds.</title>
        <authorList>
            <consortium name="Lawrence Berkeley National Laboratory"/>
            <person name="Harder C.B."/>
            <person name="Miyauchi S."/>
            <person name="Viragh M."/>
            <person name="Kuo A."/>
            <person name="Thoen E."/>
            <person name="Andreopoulos B."/>
            <person name="Lu D."/>
            <person name="Skrede I."/>
            <person name="Drula E."/>
            <person name="Henrissat B."/>
            <person name="Morin E."/>
            <person name="Kohler A."/>
            <person name="Barry K."/>
            <person name="LaButti K."/>
            <person name="Morin E."/>
            <person name="Salamov A."/>
            <person name="Lipzen A."/>
            <person name="Mereny Z."/>
            <person name="Hegedus B."/>
            <person name="Baldrian P."/>
            <person name="Stursova M."/>
            <person name="Weitz H."/>
            <person name="Taylor A."/>
            <person name="Grigoriev I.V."/>
            <person name="Nagy L.G."/>
            <person name="Martin F."/>
            <person name="Kauserud H."/>
        </authorList>
    </citation>
    <scope>NUCLEOTIDE SEQUENCE</scope>
    <source>
        <strain evidence="2">CBHHK002</strain>
    </source>
</reference>
<comment type="caution">
    <text evidence="2">The sequence shown here is derived from an EMBL/GenBank/DDBJ whole genome shotgun (WGS) entry which is preliminary data.</text>
</comment>
<dbReference type="Proteomes" id="UP001218218">
    <property type="component" value="Unassembled WGS sequence"/>
</dbReference>
<evidence type="ECO:0000313" key="2">
    <source>
        <dbReference type="EMBL" id="KAJ7368568.1"/>
    </source>
</evidence>
<keyword evidence="3" id="KW-1185">Reference proteome</keyword>
<dbReference type="AlphaFoldDB" id="A0AAD7AVK3"/>
<evidence type="ECO:0000313" key="3">
    <source>
        <dbReference type="Proteomes" id="UP001218218"/>
    </source>
</evidence>
<evidence type="ECO:0000259" key="1">
    <source>
        <dbReference type="SMART" id="SM00256"/>
    </source>
</evidence>
<feature type="domain" description="F-box" evidence="1">
    <location>
        <begin position="7"/>
        <end position="46"/>
    </location>
</feature>